<evidence type="ECO:0000313" key="6">
    <source>
        <dbReference type="EMBL" id="CAC5374933.1"/>
    </source>
</evidence>
<feature type="domain" description="AIG1-type G" evidence="5">
    <location>
        <begin position="21"/>
        <end position="227"/>
    </location>
</feature>
<dbReference type="FunFam" id="3.40.50.300:FF:000366">
    <property type="entry name" value="GTPase, IMAP family member 2"/>
    <property type="match status" value="1"/>
</dbReference>
<dbReference type="Gene3D" id="3.40.50.300">
    <property type="entry name" value="P-loop containing nucleotide triphosphate hydrolases"/>
    <property type="match status" value="1"/>
</dbReference>
<gene>
    <name evidence="6" type="ORF">MCOR_12144</name>
</gene>
<dbReference type="AlphaFoldDB" id="A0A6J8AX65"/>
<comment type="similarity">
    <text evidence="1">Belongs to the TRAFAC class TrmE-Era-EngA-EngB-Septin-like GTPase superfamily. AIG1/Toc34/Toc159-like paraseptin GTPase family. IAN subfamily.</text>
</comment>
<evidence type="ECO:0000256" key="2">
    <source>
        <dbReference type="ARBA" id="ARBA00022741"/>
    </source>
</evidence>
<evidence type="ECO:0000259" key="5">
    <source>
        <dbReference type="PROSITE" id="PS51720"/>
    </source>
</evidence>
<dbReference type="InterPro" id="IPR027417">
    <property type="entry name" value="P-loop_NTPase"/>
</dbReference>
<dbReference type="EMBL" id="CACVKT020002094">
    <property type="protein sequence ID" value="CAC5374933.1"/>
    <property type="molecule type" value="Genomic_DNA"/>
</dbReference>
<dbReference type="GO" id="GO:0005525">
    <property type="term" value="F:GTP binding"/>
    <property type="evidence" value="ECO:0007669"/>
    <property type="project" value="UniProtKB-KW"/>
</dbReference>
<evidence type="ECO:0000313" key="7">
    <source>
        <dbReference type="Proteomes" id="UP000507470"/>
    </source>
</evidence>
<evidence type="ECO:0000256" key="4">
    <source>
        <dbReference type="SAM" id="Coils"/>
    </source>
</evidence>
<keyword evidence="3" id="KW-0342">GTP-binding</keyword>
<dbReference type="CDD" id="cd01852">
    <property type="entry name" value="AIG1"/>
    <property type="match status" value="1"/>
</dbReference>
<evidence type="ECO:0000256" key="3">
    <source>
        <dbReference type="ARBA" id="ARBA00023134"/>
    </source>
</evidence>
<keyword evidence="2" id="KW-0547">Nucleotide-binding</keyword>
<accession>A0A6J8AX65</accession>
<feature type="coiled-coil region" evidence="4">
    <location>
        <begin position="220"/>
        <end position="376"/>
    </location>
</feature>
<dbReference type="Pfam" id="PF04548">
    <property type="entry name" value="AIG1"/>
    <property type="match status" value="1"/>
</dbReference>
<dbReference type="Proteomes" id="UP000507470">
    <property type="component" value="Unassembled WGS sequence"/>
</dbReference>
<dbReference type="PANTHER" id="PTHR10903">
    <property type="entry name" value="GTPASE, IMAP FAMILY MEMBER-RELATED"/>
    <property type="match status" value="1"/>
</dbReference>
<dbReference type="PROSITE" id="PS51720">
    <property type="entry name" value="G_AIG1"/>
    <property type="match status" value="1"/>
</dbReference>
<dbReference type="InterPro" id="IPR045058">
    <property type="entry name" value="GIMA/IAN/Toc"/>
</dbReference>
<organism evidence="6 7">
    <name type="scientific">Mytilus coruscus</name>
    <name type="common">Sea mussel</name>
    <dbReference type="NCBI Taxonomy" id="42192"/>
    <lineage>
        <taxon>Eukaryota</taxon>
        <taxon>Metazoa</taxon>
        <taxon>Spiralia</taxon>
        <taxon>Lophotrochozoa</taxon>
        <taxon>Mollusca</taxon>
        <taxon>Bivalvia</taxon>
        <taxon>Autobranchia</taxon>
        <taxon>Pteriomorphia</taxon>
        <taxon>Mytilida</taxon>
        <taxon>Mytiloidea</taxon>
        <taxon>Mytilidae</taxon>
        <taxon>Mytilinae</taxon>
        <taxon>Mytilus</taxon>
    </lineage>
</organism>
<dbReference type="PANTHER" id="PTHR10903:SF184">
    <property type="entry name" value="GTP-BINDING PROTEIN A"/>
    <property type="match status" value="1"/>
</dbReference>
<dbReference type="OrthoDB" id="8954335at2759"/>
<protein>
    <submittedName>
        <fullName evidence="6">GTPase IMAP family member 4</fullName>
    </submittedName>
</protein>
<evidence type="ECO:0000256" key="1">
    <source>
        <dbReference type="ARBA" id="ARBA00008535"/>
    </source>
</evidence>
<keyword evidence="4" id="KW-0175">Coiled coil</keyword>
<keyword evidence="7" id="KW-1185">Reference proteome</keyword>
<dbReference type="InterPro" id="IPR006703">
    <property type="entry name" value="G_AIG1"/>
</dbReference>
<reference evidence="6 7" key="1">
    <citation type="submission" date="2020-06" db="EMBL/GenBank/DDBJ databases">
        <authorList>
            <person name="Li R."/>
            <person name="Bekaert M."/>
        </authorList>
    </citation>
    <scope>NUCLEOTIDE SEQUENCE [LARGE SCALE GENOMIC DNA]</scope>
    <source>
        <strain evidence="7">wild</strain>
    </source>
</reference>
<proteinExistence type="inferred from homology"/>
<sequence>MILSSIVASNERPELSGVIDSTELRIVIIGKTGTGKSATGNTILGGDRHFKSKVGGASITNKCKLAWITRFGRKLVVVDTPGLFDTEMPNEHVTKEIVKCIGMTAPGPHAFLLTVSVAGRFTKEEQDTVKHFVDHFGDGMYNYLMVIFTRADDLEGENVDIKDYVRNCPQSLKEILNLCDHRYIPFNNKLDGYRQEQQVKKFISSVDDVVHKNGGICYSNEMYEEAEKTLRRREDELKRKLKEEERRKVETLRYQLQIEFDKKIELVNKKNERLVLQIREVEMKTHLAEMREAESREQIAALESNLKKCKQQEQNREQEMLEMRLYDMERKHAAEMQIKANKENYVAQVAQLKKQMEDNERRAKQEMVNMKRENERIVHGIKQDYRRQQQAPALRDNSRRECEKEEGVFSKIWSGIKGFLGKVKNFFFS</sequence>
<dbReference type="SUPFAM" id="SSF52540">
    <property type="entry name" value="P-loop containing nucleoside triphosphate hydrolases"/>
    <property type="match status" value="1"/>
</dbReference>
<name>A0A6J8AX65_MYTCO</name>